<sequence>MKLIRRVMYYFRNLLGKEKVVWVLLLLAISLLAFFIGCFIGYSHVGIKDNSKFITLTIPFLSMLGSWVSGIGALFAVVASLYIALRAARENTEELDIQYSLVLIPSMYNSTKAEVEVSINITNMKRMRSNIQAVSFNFSNNPDLFILVNPAQLIVGKIPHTLEDYGDRLSLVIPRTIFSSVKQKWFMDNCKGEDVGECTIVVQTTTKRFSKTLTSAQTKSFNEQFKEKLTESGV</sequence>
<feature type="transmembrane region" description="Helical" evidence="1">
    <location>
        <begin position="64"/>
        <end position="85"/>
    </location>
</feature>
<gene>
    <name evidence="2" type="ORF">GB201_02475</name>
</gene>
<organism evidence="2">
    <name type="scientific">Salmonella enterica subsp. enterica serovar Give</name>
    <dbReference type="NCBI Taxonomy" id="46626"/>
    <lineage>
        <taxon>Bacteria</taxon>
        <taxon>Pseudomonadati</taxon>
        <taxon>Pseudomonadota</taxon>
        <taxon>Gammaproteobacteria</taxon>
        <taxon>Enterobacterales</taxon>
        <taxon>Enterobacteriaceae</taxon>
        <taxon>Salmonella</taxon>
    </lineage>
</organism>
<accession>A0A6X8RGP6</accession>
<evidence type="ECO:0000256" key="1">
    <source>
        <dbReference type="SAM" id="Phobius"/>
    </source>
</evidence>
<dbReference type="EMBL" id="DAAFZQ010000001">
    <property type="protein sequence ID" value="HAB2179185.1"/>
    <property type="molecule type" value="Genomic_DNA"/>
</dbReference>
<dbReference type="AlphaFoldDB" id="A0A6X8RGP6"/>
<evidence type="ECO:0000313" key="2">
    <source>
        <dbReference type="EMBL" id="HAB2179185.1"/>
    </source>
</evidence>
<keyword evidence="1" id="KW-0472">Membrane</keyword>
<protein>
    <submittedName>
        <fullName evidence="2">Uncharacterized protein</fullName>
    </submittedName>
</protein>
<reference evidence="2" key="1">
    <citation type="journal article" date="2018" name="Genome Biol.">
        <title>SKESA: strategic k-mer extension for scrupulous assemblies.</title>
        <authorList>
            <person name="Souvorov A."/>
            <person name="Agarwala R."/>
            <person name="Lipman D.J."/>
        </authorList>
    </citation>
    <scope>NUCLEOTIDE SEQUENCE</scope>
    <source>
        <strain evidence="2">Salmonella enterica</strain>
    </source>
</reference>
<proteinExistence type="predicted"/>
<reference evidence="2" key="2">
    <citation type="submission" date="2019-10" db="EMBL/GenBank/DDBJ databases">
        <authorList>
            <consortium name="NCBI Pathogen Detection Project"/>
        </authorList>
    </citation>
    <scope>NUCLEOTIDE SEQUENCE</scope>
    <source>
        <strain evidence="2">Salmonella enterica</strain>
    </source>
</reference>
<comment type="caution">
    <text evidence="2">The sequence shown here is derived from an EMBL/GenBank/DDBJ whole genome shotgun (WGS) entry which is preliminary data.</text>
</comment>
<keyword evidence="1" id="KW-0812">Transmembrane</keyword>
<feature type="transmembrane region" description="Helical" evidence="1">
    <location>
        <begin position="20"/>
        <end position="44"/>
    </location>
</feature>
<name>A0A6X8RGP6_SALET</name>
<keyword evidence="1" id="KW-1133">Transmembrane helix</keyword>